<feature type="region of interest" description="Disordered" evidence="1">
    <location>
        <begin position="607"/>
        <end position="657"/>
    </location>
</feature>
<feature type="compositionally biased region" description="Basic and acidic residues" evidence="1">
    <location>
        <begin position="697"/>
        <end position="709"/>
    </location>
</feature>
<dbReference type="AlphaFoldDB" id="A0A1V9XDX9"/>
<protein>
    <submittedName>
        <fullName evidence="2">Uncharacterized protein</fullName>
    </submittedName>
</protein>
<feature type="region of interest" description="Disordered" evidence="1">
    <location>
        <begin position="682"/>
        <end position="756"/>
    </location>
</feature>
<feature type="non-terminal residue" evidence="2">
    <location>
        <position position="1"/>
    </location>
</feature>
<evidence type="ECO:0000313" key="2">
    <source>
        <dbReference type="EMBL" id="OQR71542.1"/>
    </source>
</evidence>
<feature type="compositionally biased region" description="Polar residues" evidence="1">
    <location>
        <begin position="682"/>
        <end position="696"/>
    </location>
</feature>
<organism evidence="2 3">
    <name type="scientific">Tropilaelaps mercedesae</name>
    <dbReference type="NCBI Taxonomy" id="418985"/>
    <lineage>
        <taxon>Eukaryota</taxon>
        <taxon>Metazoa</taxon>
        <taxon>Ecdysozoa</taxon>
        <taxon>Arthropoda</taxon>
        <taxon>Chelicerata</taxon>
        <taxon>Arachnida</taxon>
        <taxon>Acari</taxon>
        <taxon>Parasitiformes</taxon>
        <taxon>Mesostigmata</taxon>
        <taxon>Gamasina</taxon>
        <taxon>Dermanyssoidea</taxon>
        <taxon>Laelapidae</taxon>
        <taxon>Tropilaelaps</taxon>
    </lineage>
</organism>
<feature type="compositionally biased region" description="Polar residues" evidence="1">
    <location>
        <begin position="477"/>
        <end position="502"/>
    </location>
</feature>
<feature type="region of interest" description="Disordered" evidence="1">
    <location>
        <begin position="459"/>
        <end position="511"/>
    </location>
</feature>
<gene>
    <name evidence="2" type="ORF">BIW11_03958</name>
</gene>
<keyword evidence="3" id="KW-1185">Reference proteome</keyword>
<proteinExistence type="predicted"/>
<evidence type="ECO:0000256" key="1">
    <source>
        <dbReference type="SAM" id="MobiDB-lite"/>
    </source>
</evidence>
<feature type="region of interest" description="Disordered" evidence="1">
    <location>
        <begin position="282"/>
        <end position="310"/>
    </location>
</feature>
<dbReference type="InParanoid" id="A0A1V9XDX9"/>
<accession>A0A1V9XDX9</accession>
<feature type="region of interest" description="Disordered" evidence="1">
    <location>
        <begin position="769"/>
        <end position="794"/>
    </location>
</feature>
<evidence type="ECO:0000313" key="3">
    <source>
        <dbReference type="Proteomes" id="UP000192247"/>
    </source>
</evidence>
<feature type="compositionally biased region" description="Basic and acidic residues" evidence="1">
    <location>
        <begin position="298"/>
        <end position="310"/>
    </location>
</feature>
<comment type="caution">
    <text evidence="2">The sequence shown here is derived from an EMBL/GenBank/DDBJ whole genome shotgun (WGS) entry which is preliminary data.</text>
</comment>
<feature type="compositionally biased region" description="Basic and acidic residues" evidence="1">
    <location>
        <begin position="394"/>
        <end position="404"/>
    </location>
</feature>
<reference evidence="2 3" key="1">
    <citation type="journal article" date="2017" name="Gigascience">
        <title>Draft genome of the honey bee ectoparasitic mite, Tropilaelaps mercedesae, is shaped by the parasitic life history.</title>
        <authorList>
            <person name="Dong X."/>
            <person name="Armstrong S.D."/>
            <person name="Xia D."/>
            <person name="Makepeace B.L."/>
            <person name="Darby A.C."/>
            <person name="Kadowaki T."/>
        </authorList>
    </citation>
    <scope>NUCLEOTIDE SEQUENCE [LARGE SCALE GENOMIC DNA]</scope>
    <source>
        <strain evidence="2">Wuxi-XJTLU</strain>
    </source>
</reference>
<dbReference type="OrthoDB" id="195679at2759"/>
<feature type="compositionally biased region" description="Polar residues" evidence="1">
    <location>
        <begin position="368"/>
        <end position="383"/>
    </location>
</feature>
<feature type="region of interest" description="Disordered" evidence="1">
    <location>
        <begin position="368"/>
        <end position="404"/>
    </location>
</feature>
<feature type="compositionally biased region" description="Polar residues" evidence="1">
    <location>
        <begin position="644"/>
        <end position="657"/>
    </location>
</feature>
<dbReference type="EMBL" id="MNPL01014273">
    <property type="protein sequence ID" value="OQR71542.1"/>
    <property type="molecule type" value="Genomic_DNA"/>
</dbReference>
<sequence>STPNSPQVPRQPSELEQYFSYAIGNATEDEQKRWSVVSEDLSDTVSEASYVSEVTEEDPSLLASSRLEKYFTNLVGGCPDTLSVKDDPVEEEGKLQSGCFEEDSFNTIKRNKKSKVGSPAKGIEQDDFDTSREDITVIEVTSGQERPPLTRPLAGLRSITSPVDTSDDILKLETNNACRAKEETSEDDQVAKMDIDDDEDEDEADMAKVVDVVEKTPSPEHLDEADSLQKPLKAIRLAEQLENIAIKSKMKQDDGQVNNMDVKTSVKDRVNKMNSAYIEQTNAINKPKISPRISPRKSSPDAGKKVSFKSEEVPDEEVTYVVNRVIAHISGSPEVNQPAEKADTAGWKSLLENHIASLMQSVSPYNNNSAGSTVTSSNNSDYGSDTLESEEYATEDHNNKKNADKDALSDETLFICKKLMTSLKQLSLKSPSPPLVTEYAKAQEYIQNQIVALMHTVTSSRNGSPTLNLKERKKLQGSPNLSEKQSESGSETVSASISIPSYDSDETSVTEPVNNQEMEDLYNLLSDNVSLSKLSCCDGETDHKTMTTVNAPVPAPRTKTPLKCELSPLQAIRISSPSAKYDSTSTLTTGSDTDFAGSVETVLEVKTASDATSPEPEPDTVDMSRSESSLYVKAKKLSSRANDHLSNQLATSKAASKSEYSIRADAKDDAMAEKSVSEHNLFATSEQDECSVNPSQSEDHIPDTQRSRDTGYYSFKSSDESVEQPQAVASDVAVEHTSEPVRPARSARHAGGKHSTLVQTGHHAVSTPNIHEAFTNGKFSTLPLKPKRTEQTQETVSMTLKPNKEKHFSSSFFSTSAVLRKLALKATHKCKRFKSVQTTAYAFLSSRLSQFALSAPCFSGVLHRRVRFHRILGFYDARTDAREVMGYEGLASAPLDLCSCRKIWTRSSRTAASTCAALVVSGDVRDVTLNTREHLRSWTCRGLPHCCDLIGGSGRCAHNIASSQNRCNFTDAIDTSTTDYPFAIGRVLFRRSYRTYEDAETDFVDRSDPSY</sequence>
<feature type="compositionally biased region" description="Low complexity" evidence="1">
    <location>
        <begin position="286"/>
        <end position="297"/>
    </location>
</feature>
<dbReference type="Proteomes" id="UP000192247">
    <property type="component" value="Unassembled WGS sequence"/>
</dbReference>
<name>A0A1V9XDX9_9ACAR</name>